<evidence type="ECO:0000313" key="2">
    <source>
        <dbReference type="Proteomes" id="UP000252519"/>
    </source>
</evidence>
<evidence type="ECO:0000313" key="1">
    <source>
        <dbReference type="EMBL" id="RCN50967.1"/>
    </source>
</evidence>
<comment type="caution">
    <text evidence="1">The sequence shown here is derived from an EMBL/GenBank/DDBJ whole genome shotgun (WGS) entry which is preliminary data.</text>
</comment>
<keyword evidence="2" id="KW-1185">Reference proteome</keyword>
<protein>
    <submittedName>
        <fullName evidence="1">Uncharacterized protein</fullName>
    </submittedName>
</protein>
<reference evidence="1 2" key="1">
    <citation type="submission" date="2014-10" db="EMBL/GenBank/DDBJ databases">
        <title>Draft genome of the hookworm Ancylostoma caninum.</title>
        <authorList>
            <person name="Mitreva M."/>
        </authorList>
    </citation>
    <scope>NUCLEOTIDE SEQUENCE [LARGE SCALE GENOMIC DNA]</scope>
    <source>
        <strain evidence="1 2">Baltimore</strain>
    </source>
</reference>
<accession>A0A368H6S3</accession>
<organism evidence="1 2">
    <name type="scientific">Ancylostoma caninum</name>
    <name type="common">Dog hookworm</name>
    <dbReference type="NCBI Taxonomy" id="29170"/>
    <lineage>
        <taxon>Eukaryota</taxon>
        <taxon>Metazoa</taxon>
        <taxon>Ecdysozoa</taxon>
        <taxon>Nematoda</taxon>
        <taxon>Chromadorea</taxon>
        <taxon>Rhabditida</taxon>
        <taxon>Rhabditina</taxon>
        <taxon>Rhabditomorpha</taxon>
        <taxon>Strongyloidea</taxon>
        <taxon>Ancylostomatidae</taxon>
        <taxon>Ancylostomatinae</taxon>
        <taxon>Ancylostoma</taxon>
    </lineage>
</organism>
<dbReference type="AlphaFoldDB" id="A0A368H6S3"/>
<dbReference type="EMBL" id="JOJR01000018">
    <property type="protein sequence ID" value="RCN50967.1"/>
    <property type="molecule type" value="Genomic_DNA"/>
</dbReference>
<gene>
    <name evidence="1" type="ORF">ANCCAN_02980</name>
</gene>
<dbReference type="Proteomes" id="UP000252519">
    <property type="component" value="Unassembled WGS sequence"/>
</dbReference>
<proteinExistence type="predicted"/>
<sequence>MLLRAGASHTTARLRPTTPHLRMYSHRIQYDPYEVSVQAARAEIGPSVHDSLIAPEIKQNCQFNSMCPI</sequence>
<name>A0A368H6S3_ANCCA</name>